<dbReference type="PROSITE" id="PS51724">
    <property type="entry name" value="SPOR"/>
    <property type="match status" value="1"/>
</dbReference>
<name>A0A418VQP6_RHOPL</name>
<dbReference type="AlphaFoldDB" id="A0A418VQP6"/>
<feature type="compositionally biased region" description="Low complexity" evidence="1">
    <location>
        <begin position="187"/>
        <end position="214"/>
    </location>
</feature>
<keyword evidence="2" id="KW-0812">Transmembrane</keyword>
<proteinExistence type="predicted"/>
<evidence type="ECO:0000313" key="4">
    <source>
        <dbReference type="EMBL" id="RJF78682.1"/>
    </source>
</evidence>
<dbReference type="Pfam" id="PF05036">
    <property type="entry name" value="SPOR"/>
    <property type="match status" value="1"/>
</dbReference>
<evidence type="ECO:0000256" key="2">
    <source>
        <dbReference type="SAM" id="Phobius"/>
    </source>
</evidence>
<reference evidence="4 5" key="1">
    <citation type="submission" date="2018-09" db="EMBL/GenBank/DDBJ databases">
        <title>Draft genome sequence of Rhodopseudomonas palustris 2.1.18.</title>
        <authorList>
            <person name="Robertson S.L."/>
            <person name="Meyer T.E."/>
            <person name="Kyndt J.A."/>
        </authorList>
    </citation>
    <scope>NUCLEOTIDE SEQUENCE [LARGE SCALE GENOMIC DNA]</scope>
    <source>
        <strain evidence="4 5">2.1.18</strain>
    </source>
</reference>
<dbReference type="EMBL" id="QYYD01000001">
    <property type="protein sequence ID" value="RJF78682.1"/>
    <property type="molecule type" value="Genomic_DNA"/>
</dbReference>
<organism evidence="4 5">
    <name type="scientific">Rhodopseudomonas palustris</name>
    <dbReference type="NCBI Taxonomy" id="1076"/>
    <lineage>
        <taxon>Bacteria</taxon>
        <taxon>Pseudomonadati</taxon>
        <taxon>Pseudomonadota</taxon>
        <taxon>Alphaproteobacteria</taxon>
        <taxon>Hyphomicrobiales</taxon>
        <taxon>Nitrobacteraceae</taxon>
        <taxon>Rhodopseudomonas</taxon>
    </lineage>
</organism>
<feature type="compositionally biased region" description="Low complexity" evidence="1">
    <location>
        <begin position="166"/>
        <end position="175"/>
    </location>
</feature>
<dbReference type="GO" id="GO:0042834">
    <property type="term" value="F:peptidoglycan binding"/>
    <property type="evidence" value="ECO:0007669"/>
    <property type="project" value="InterPro"/>
</dbReference>
<evidence type="ECO:0000313" key="5">
    <source>
        <dbReference type="Proteomes" id="UP000285523"/>
    </source>
</evidence>
<accession>A0A418VQP6</accession>
<evidence type="ECO:0000259" key="3">
    <source>
        <dbReference type="PROSITE" id="PS51724"/>
    </source>
</evidence>
<feature type="compositionally biased region" description="Pro residues" evidence="1">
    <location>
        <begin position="403"/>
        <end position="420"/>
    </location>
</feature>
<feature type="region of interest" description="Disordered" evidence="1">
    <location>
        <begin position="378"/>
        <end position="429"/>
    </location>
</feature>
<dbReference type="OrthoDB" id="8256189at2"/>
<dbReference type="InterPro" id="IPR007730">
    <property type="entry name" value="SPOR-like_dom"/>
</dbReference>
<feature type="domain" description="SPOR" evidence="3">
    <location>
        <begin position="292"/>
        <end position="376"/>
    </location>
</feature>
<gene>
    <name evidence="4" type="ORF">D4Q52_00485</name>
</gene>
<keyword evidence="2" id="KW-0472">Membrane</keyword>
<keyword evidence="2" id="KW-1133">Transmembrane helix</keyword>
<sequence>MARKSDDLADSFATDEPSGWMTRLLADEEELDGRAKWRLAFWAAGSLGALVIAILASQASIERRRDQVAAADLARQSQQIQRLAKESQHEATRLAAAIDTLNADRDRLYARLGSLEQGLDSVTGSIAKAQASTKAQAAADKALAALLPEIPVKEAAPPVAGVESKAAAPQSAAHAPVMPAPAKRAAESAPPTAAAEPSLPSAASTPAAAQAVAPQPTPDPAASKPEPTRSERPAPGAIASMPPPGQPLMASRSVLAPPDAGASKLSAPASLAAVAAPAAVPEAEASEDTPVAVPRTSFGVDLGGANSVEGLRTLWRRMTKTHKALGELRPIIMVKENVSGGQFRLVAGPFDDAAEAAKLCVTLGADRGCETTVFDGQRLPLASTAPPPRQPRKRQPNVTAAPAEPPPATEQPPPPQPKPSPLSSILGIR</sequence>
<comment type="caution">
    <text evidence="4">The sequence shown here is derived from an EMBL/GenBank/DDBJ whole genome shotgun (WGS) entry which is preliminary data.</text>
</comment>
<feature type="transmembrane region" description="Helical" evidence="2">
    <location>
        <begin position="39"/>
        <end position="57"/>
    </location>
</feature>
<protein>
    <submittedName>
        <fullName evidence="4">SPOR domain-containing protein</fullName>
    </submittedName>
</protein>
<feature type="region of interest" description="Disordered" evidence="1">
    <location>
        <begin position="166"/>
        <end position="253"/>
    </location>
</feature>
<dbReference type="Proteomes" id="UP000285523">
    <property type="component" value="Unassembled WGS sequence"/>
</dbReference>
<evidence type="ECO:0000256" key="1">
    <source>
        <dbReference type="SAM" id="MobiDB-lite"/>
    </source>
</evidence>